<dbReference type="Proteomes" id="UP001651158">
    <property type="component" value="Unassembled WGS sequence"/>
</dbReference>
<proteinExistence type="predicted"/>
<organism evidence="2 3">
    <name type="scientific">Taenia crassiceps</name>
    <dbReference type="NCBI Taxonomy" id="6207"/>
    <lineage>
        <taxon>Eukaryota</taxon>
        <taxon>Metazoa</taxon>
        <taxon>Spiralia</taxon>
        <taxon>Lophotrochozoa</taxon>
        <taxon>Platyhelminthes</taxon>
        <taxon>Cestoda</taxon>
        <taxon>Eucestoda</taxon>
        <taxon>Cyclophyllidea</taxon>
        <taxon>Taeniidae</taxon>
        <taxon>Taenia</taxon>
    </lineage>
</organism>
<reference evidence="2 3" key="1">
    <citation type="journal article" date="2022" name="Front. Cell. Infect. Microbiol.">
        <title>The Genomes of Two Strains of Taenia crassiceps the Animal Model for the Study of Human Cysticercosis.</title>
        <authorList>
            <person name="Bobes R.J."/>
            <person name="Estrada K."/>
            <person name="Rios-Valencia D.G."/>
            <person name="Calderon-Gallegos A."/>
            <person name="de la Torre P."/>
            <person name="Carrero J.C."/>
            <person name="Sanchez-Flores A."/>
            <person name="Laclette J.P."/>
        </authorList>
    </citation>
    <scope>NUCLEOTIDE SEQUENCE [LARGE SCALE GENOMIC DNA]</scope>
    <source>
        <strain evidence="2">WFUcys</strain>
    </source>
</reference>
<evidence type="ECO:0000313" key="2">
    <source>
        <dbReference type="EMBL" id="KAL5110255.1"/>
    </source>
</evidence>
<protein>
    <submittedName>
        <fullName evidence="2">Uncharacterized protein</fullName>
    </submittedName>
</protein>
<keyword evidence="3" id="KW-1185">Reference proteome</keyword>
<dbReference type="EMBL" id="JAKROA010000002">
    <property type="protein sequence ID" value="KAL5110255.1"/>
    <property type="molecule type" value="Genomic_DNA"/>
</dbReference>
<name>A0ABR4QKU8_9CEST</name>
<feature type="region of interest" description="Disordered" evidence="1">
    <location>
        <begin position="235"/>
        <end position="281"/>
    </location>
</feature>
<feature type="region of interest" description="Disordered" evidence="1">
    <location>
        <begin position="1"/>
        <end position="49"/>
    </location>
</feature>
<accession>A0ABR4QKU8</accession>
<comment type="caution">
    <text evidence="2">The sequence shown here is derived from an EMBL/GenBank/DDBJ whole genome shotgun (WGS) entry which is preliminary data.</text>
</comment>
<evidence type="ECO:0000256" key="1">
    <source>
        <dbReference type="SAM" id="MobiDB-lite"/>
    </source>
</evidence>
<gene>
    <name evidence="2" type="ORF">TcWFU_004509</name>
</gene>
<evidence type="ECO:0000313" key="3">
    <source>
        <dbReference type="Proteomes" id="UP001651158"/>
    </source>
</evidence>
<sequence>MLNLAGFRVPPRSAKEEVKRASSSQKKLHENGAGRRNGATKRLPIHNPEQLRYNLTNAEKKKHRAYAARSQSPPDMKTILDDPTTDDTLMLATTINEWYRASLGRFERIYPQHGLQSASMMSMIDSAGGDGPSMYSGQLGTPRYYDALLYQFVQRFGTPLVDEASSVFVSGEGVKETSCRSPSKQGGYNFRMLSKALGISIKGLLFVTKLAEQHIPRISSAPESCKLLETKRSKCPKASPLPASSSTNFPRRTLKPPKISARSVGRLPRASESHSSPLPNIRRSSLKSRFIGVTCQSARQSCRWTSQVPTTSTRSQATTHLLSNFKLEFPIQF</sequence>